<proteinExistence type="predicted"/>
<gene>
    <name evidence="1" type="ORF">AUC70_08185</name>
</gene>
<keyword evidence="2" id="KW-1185">Reference proteome</keyword>
<dbReference type="Proteomes" id="UP000094172">
    <property type="component" value="Unassembled WGS sequence"/>
</dbReference>
<dbReference type="EMBL" id="LPWE01000012">
    <property type="protein sequence ID" value="ODR94599.1"/>
    <property type="molecule type" value="Genomic_DNA"/>
</dbReference>
<evidence type="ECO:0000313" key="1">
    <source>
        <dbReference type="EMBL" id="ODR94599.1"/>
    </source>
</evidence>
<name>A0A1E3VM48_9HYPH</name>
<dbReference type="AlphaFoldDB" id="A0A1E3VM48"/>
<accession>A0A1E3VM48</accession>
<protein>
    <submittedName>
        <fullName evidence="1">Uncharacterized protein</fullName>
    </submittedName>
</protein>
<reference evidence="1 2" key="1">
    <citation type="journal article" date="2016" name="Environ. Microbiol.">
        <title>New Methyloceanibacter diversity from North Sea sediments includes methanotroph containing solely the soluble methane monooxygenase.</title>
        <authorList>
            <person name="Vekeman B."/>
            <person name="Kerckhof F.M."/>
            <person name="Cremers G."/>
            <person name="de Vos P."/>
            <person name="Vandamme P."/>
            <person name="Boon N."/>
            <person name="Op den Camp H.J."/>
            <person name="Heylen K."/>
        </authorList>
    </citation>
    <scope>NUCLEOTIDE SEQUENCE [LARGE SCALE GENOMIC DNA]</scope>
    <source>
        <strain evidence="1 2">R-67176</strain>
    </source>
</reference>
<evidence type="ECO:0000313" key="2">
    <source>
        <dbReference type="Proteomes" id="UP000094172"/>
    </source>
</evidence>
<sequence>MEIRRFPPSATLDQRPGADIMGQYTVAQLNKFRDTSHCSTCVHYSGCALWLSLLLMNEEVSHPGLDLIVPDIAEPCPMFFPWTTDGQRRQSVHRRPYVQASYPEH</sequence>
<organism evidence="1 2">
    <name type="scientific">Methyloceanibacter stevinii</name>
    <dbReference type="NCBI Taxonomy" id="1774970"/>
    <lineage>
        <taxon>Bacteria</taxon>
        <taxon>Pseudomonadati</taxon>
        <taxon>Pseudomonadota</taxon>
        <taxon>Alphaproteobacteria</taxon>
        <taxon>Hyphomicrobiales</taxon>
        <taxon>Hyphomicrobiaceae</taxon>
        <taxon>Methyloceanibacter</taxon>
    </lineage>
</organism>
<comment type="caution">
    <text evidence="1">The sequence shown here is derived from an EMBL/GenBank/DDBJ whole genome shotgun (WGS) entry which is preliminary data.</text>
</comment>